<organism evidence="2 3">
    <name type="scientific">Glossina brevipalpis</name>
    <dbReference type="NCBI Taxonomy" id="37001"/>
    <lineage>
        <taxon>Eukaryota</taxon>
        <taxon>Metazoa</taxon>
        <taxon>Ecdysozoa</taxon>
        <taxon>Arthropoda</taxon>
        <taxon>Hexapoda</taxon>
        <taxon>Insecta</taxon>
        <taxon>Pterygota</taxon>
        <taxon>Neoptera</taxon>
        <taxon>Endopterygota</taxon>
        <taxon>Diptera</taxon>
        <taxon>Brachycera</taxon>
        <taxon>Muscomorpha</taxon>
        <taxon>Hippoboscoidea</taxon>
        <taxon>Glossinidae</taxon>
        <taxon>Glossina</taxon>
    </lineage>
</organism>
<keyword evidence="3" id="KW-1185">Reference proteome</keyword>
<evidence type="ECO:0000313" key="2">
    <source>
        <dbReference type="EnsemblMetazoa" id="GBRI035446-PA"/>
    </source>
</evidence>
<accession>A0A1A9WWX4</accession>
<keyword evidence="1" id="KW-0812">Transmembrane</keyword>
<keyword evidence="1" id="KW-0472">Membrane</keyword>
<reference evidence="2" key="2">
    <citation type="submission" date="2020-05" db="UniProtKB">
        <authorList>
            <consortium name="EnsemblMetazoa"/>
        </authorList>
    </citation>
    <scope>IDENTIFICATION</scope>
    <source>
        <strain evidence="2">IAEA</strain>
    </source>
</reference>
<dbReference type="AlphaFoldDB" id="A0A1A9WWX4"/>
<protein>
    <submittedName>
        <fullName evidence="2">Uncharacterized protein</fullName>
    </submittedName>
</protein>
<reference evidence="3" key="1">
    <citation type="submission" date="2014-03" db="EMBL/GenBank/DDBJ databases">
        <authorList>
            <person name="Aksoy S."/>
            <person name="Warren W."/>
            <person name="Wilson R.K."/>
        </authorList>
    </citation>
    <scope>NUCLEOTIDE SEQUENCE [LARGE SCALE GENOMIC DNA]</scope>
    <source>
        <strain evidence="3">IAEA</strain>
    </source>
</reference>
<dbReference type="Proteomes" id="UP000091820">
    <property type="component" value="Unassembled WGS sequence"/>
</dbReference>
<proteinExistence type="predicted"/>
<feature type="transmembrane region" description="Helical" evidence="1">
    <location>
        <begin position="12"/>
        <end position="30"/>
    </location>
</feature>
<evidence type="ECO:0000313" key="3">
    <source>
        <dbReference type="Proteomes" id="UP000091820"/>
    </source>
</evidence>
<dbReference type="EnsemblMetazoa" id="GBRI035446-RA">
    <property type="protein sequence ID" value="GBRI035446-PA"/>
    <property type="gene ID" value="GBRI035446"/>
</dbReference>
<name>A0A1A9WWX4_9MUSC</name>
<dbReference type="VEuPathDB" id="VectorBase:GBRI035446"/>
<sequence>MKMPPNRSIYSHIIKAIAIFLNLINLLAIMKRFMNVVHLYSNSIKRIQLINPSAFKLNIRFIEGYQQRNTSGWIKKAYEVISYSLDNWTSKAELDDHVQRLVYYSVLQCKSFKKPNKTLSKLQQIYLKCSKSYEQQEKVYGSTYSN</sequence>
<keyword evidence="1" id="KW-1133">Transmembrane helix</keyword>
<evidence type="ECO:0000256" key="1">
    <source>
        <dbReference type="SAM" id="Phobius"/>
    </source>
</evidence>